<comment type="subcellular location">
    <subcellularLocation>
        <location evidence="1">Cell membrane</location>
        <topology evidence="1">Multi-pass membrane protein</topology>
    </subcellularLocation>
</comment>
<evidence type="ECO:0000256" key="2">
    <source>
        <dbReference type="ARBA" id="ARBA00007783"/>
    </source>
</evidence>
<evidence type="ECO:0000256" key="5">
    <source>
        <dbReference type="ARBA" id="ARBA00022692"/>
    </source>
</evidence>
<evidence type="ECO:0000256" key="3">
    <source>
        <dbReference type="ARBA" id="ARBA00022448"/>
    </source>
</evidence>
<dbReference type="InterPro" id="IPR013525">
    <property type="entry name" value="ABC2_TM"/>
</dbReference>
<feature type="transmembrane region" description="Helical" evidence="8">
    <location>
        <begin position="215"/>
        <end position="238"/>
    </location>
</feature>
<keyword evidence="11" id="KW-1185">Reference proteome</keyword>
<dbReference type="PANTHER" id="PTHR30294">
    <property type="entry name" value="MEMBRANE COMPONENT OF ABC TRANSPORTER YHHJ-RELATED"/>
    <property type="match status" value="1"/>
</dbReference>
<feature type="transmembrane region" description="Helical" evidence="8">
    <location>
        <begin position="250"/>
        <end position="271"/>
    </location>
</feature>
<feature type="transmembrane region" description="Helical" evidence="8">
    <location>
        <begin position="283"/>
        <end position="302"/>
    </location>
</feature>
<keyword evidence="6 8" id="KW-1133">Transmembrane helix</keyword>
<evidence type="ECO:0000256" key="7">
    <source>
        <dbReference type="ARBA" id="ARBA00023136"/>
    </source>
</evidence>
<dbReference type="AlphaFoldDB" id="A0A1H3SS97"/>
<dbReference type="InterPro" id="IPR047817">
    <property type="entry name" value="ABC2_TM_bact-type"/>
</dbReference>
<accession>A0A1H3SS97</accession>
<proteinExistence type="inferred from homology"/>
<dbReference type="Pfam" id="PF12698">
    <property type="entry name" value="ABC2_membrane_3"/>
    <property type="match status" value="1"/>
</dbReference>
<evidence type="ECO:0000259" key="9">
    <source>
        <dbReference type="PROSITE" id="PS51012"/>
    </source>
</evidence>
<evidence type="ECO:0000256" key="6">
    <source>
        <dbReference type="ARBA" id="ARBA00022989"/>
    </source>
</evidence>
<feature type="transmembrane region" description="Helical" evidence="8">
    <location>
        <begin position="12"/>
        <end position="35"/>
    </location>
</feature>
<reference evidence="11" key="1">
    <citation type="submission" date="2016-10" db="EMBL/GenBank/DDBJ databases">
        <authorList>
            <person name="Varghese N."/>
            <person name="Submissions S."/>
        </authorList>
    </citation>
    <scope>NUCLEOTIDE SEQUENCE [LARGE SCALE GENOMIC DNA]</scope>
    <source>
        <strain evidence="11">SP</strain>
    </source>
</reference>
<evidence type="ECO:0000313" key="11">
    <source>
        <dbReference type="Proteomes" id="UP000198935"/>
    </source>
</evidence>
<feature type="transmembrane region" description="Helical" evidence="8">
    <location>
        <begin position="339"/>
        <end position="361"/>
    </location>
</feature>
<dbReference type="PANTHER" id="PTHR30294:SF29">
    <property type="entry name" value="MULTIDRUG ABC TRANSPORTER PERMEASE YBHS-RELATED"/>
    <property type="match status" value="1"/>
</dbReference>
<organism evidence="10 11">
    <name type="scientific">Evansella caseinilytica</name>
    <dbReference type="NCBI Taxonomy" id="1503961"/>
    <lineage>
        <taxon>Bacteria</taxon>
        <taxon>Bacillati</taxon>
        <taxon>Bacillota</taxon>
        <taxon>Bacilli</taxon>
        <taxon>Bacillales</taxon>
        <taxon>Bacillaceae</taxon>
        <taxon>Evansella</taxon>
    </lineage>
</organism>
<sequence length="364" mass="40957">MKSVFLLQWRRLYRAPVMLVFLVLTIVFVSLLAGANSENKLTVYTFFDSALTDEGSDAWLEKLNEAELFEFREAQEEEARQAVFAGEINFAVQLMNDDYRLLVAADDPNRFLLENYVNQVFAEELRLREAEQQSSGGEIRTSVEKYMADPPLQAVTTSLEGEGSFKQEGQLQVLFGMSLFFSIYTVLFSLMNIAEEKRGGTWDRMIISPLRKWQVYLGHMTFCFIVGFAQIVLIFLFFHYVFGFDLGERYGTMAVILGCYTFAVVALGLLLMGLVKTPQQLQAVIPIVASAIAMLGGAFWPIEVVTNEIMLAVSKGMPIFYGIDALKGAALYDRGLSELLHPISMMMLFGVACMGIGINLMERR</sequence>
<dbReference type="STRING" id="1503961.SAMN05421736_1126"/>
<keyword evidence="5 8" id="KW-0812">Transmembrane</keyword>
<protein>
    <submittedName>
        <fullName evidence="10">ABC-2 type transport system permease protein</fullName>
    </submittedName>
</protein>
<dbReference type="PROSITE" id="PS51012">
    <property type="entry name" value="ABC_TM2"/>
    <property type="match status" value="1"/>
</dbReference>
<evidence type="ECO:0000313" key="10">
    <source>
        <dbReference type="EMBL" id="SDZ40973.1"/>
    </source>
</evidence>
<keyword evidence="4" id="KW-1003">Cell membrane</keyword>
<dbReference type="GO" id="GO:0005886">
    <property type="term" value="C:plasma membrane"/>
    <property type="evidence" value="ECO:0007669"/>
    <property type="project" value="UniProtKB-SubCell"/>
</dbReference>
<name>A0A1H3SS97_9BACI</name>
<keyword evidence="7 8" id="KW-0472">Membrane</keyword>
<dbReference type="GO" id="GO:0140359">
    <property type="term" value="F:ABC-type transporter activity"/>
    <property type="evidence" value="ECO:0007669"/>
    <property type="project" value="InterPro"/>
</dbReference>
<gene>
    <name evidence="10" type="ORF">SAMN05421736_1126</name>
</gene>
<feature type="domain" description="ABC transmembrane type-2" evidence="9">
    <location>
        <begin position="136"/>
        <end position="364"/>
    </location>
</feature>
<keyword evidence="3" id="KW-0813">Transport</keyword>
<evidence type="ECO:0000256" key="1">
    <source>
        <dbReference type="ARBA" id="ARBA00004651"/>
    </source>
</evidence>
<dbReference type="InterPro" id="IPR051449">
    <property type="entry name" value="ABC-2_transporter_component"/>
</dbReference>
<comment type="similarity">
    <text evidence="2">Belongs to the ABC-2 integral membrane protein family.</text>
</comment>
<dbReference type="EMBL" id="FNPI01000012">
    <property type="protein sequence ID" value="SDZ40973.1"/>
    <property type="molecule type" value="Genomic_DNA"/>
</dbReference>
<dbReference type="Proteomes" id="UP000198935">
    <property type="component" value="Unassembled WGS sequence"/>
</dbReference>
<dbReference type="OrthoDB" id="266913at2"/>
<evidence type="ECO:0000256" key="4">
    <source>
        <dbReference type="ARBA" id="ARBA00022475"/>
    </source>
</evidence>
<feature type="transmembrane region" description="Helical" evidence="8">
    <location>
        <begin position="173"/>
        <end position="194"/>
    </location>
</feature>
<evidence type="ECO:0000256" key="8">
    <source>
        <dbReference type="SAM" id="Phobius"/>
    </source>
</evidence>